<gene>
    <name evidence="2" type="ORF">C6P37_16190</name>
</gene>
<comment type="caution">
    <text evidence="2">The sequence shown here is derived from an EMBL/GenBank/DDBJ whole genome shotgun (WGS) entry which is preliminary data.</text>
</comment>
<dbReference type="EMBL" id="QEWE01000040">
    <property type="protein sequence ID" value="REJ24303.1"/>
    <property type="molecule type" value="Genomic_DNA"/>
</dbReference>
<reference evidence="2 3" key="1">
    <citation type="submission" date="2018-03" db="EMBL/GenBank/DDBJ databases">
        <authorList>
            <person name="Keele B.F."/>
        </authorList>
    </citation>
    <scope>NUCLEOTIDE SEQUENCE [LARGE SCALE GENOMIC DNA]</scope>
    <source>
        <strain evidence="2">ZCTH4_d</strain>
    </source>
</reference>
<dbReference type="Proteomes" id="UP000257014">
    <property type="component" value="Unassembled WGS sequence"/>
</dbReference>
<sequence length="95" mass="10638">MRVDLAEARLQVLTGSYANRHSPLFARCRRFFPHPFPSIFFSPMVGRFVSEESKRPAAGLSSGAGLRQKICGFRSPSDDLPRHPPAGDIRDNRII</sequence>
<evidence type="ECO:0000313" key="3">
    <source>
        <dbReference type="Proteomes" id="UP000257014"/>
    </source>
</evidence>
<organism evidence="2 3">
    <name type="scientific">Caldibacillus debilis</name>
    <dbReference type="NCBI Taxonomy" id="301148"/>
    <lineage>
        <taxon>Bacteria</taxon>
        <taxon>Bacillati</taxon>
        <taxon>Bacillota</taxon>
        <taxon>Bacilli</taxon>
        <taxon>Bacillales</taxon>
        <taxon>Bacillaceae</taxon>
        <taxon>Caldibacillus</taxon>
    </lineage>
</organism>
<evidence type="ECO:0000256" key="1">
    <source>
        <dbReference type="SAM" id="MobiDB-lite"/>
    </source>
</evidence>
<proteinExistence type="predicted"/>
<name>A0A3E0JW03_9BACI</name>
<dbReference type="AlphaFoldDB" id="A0A3E0JW03"/>
<protein>
    <submittedName>
        <fullName evidence="2">Uncharacterized protein</fullName>
    </submittedName>
</protein>
<evidence type="ECO:0000313" key="2">
    <source>
        <dbReference type="EMBL" id="REJ24303.1"/>
    </source>
</evidence>
<accession>A0A3E0JW03</accession>
<feature type="region of interest" description="Disordered" evidence="1">
    <location>
        <begin position="73"/>
        <end position="95"/>
    </location>
</feature>